<keyword evidence="9" id="KW-1185">Reference proteome</keyword>
<dbReference type="NCBIfam" id="TIGR00229">
    <property type="entry name" value="sensory_box"/>
    <property type="match status" value="1"/>
</dbReference>
<protein>
    <submittedName>
        <fullName evidence="8">PAS domain-containing protein</fullName>
    </submittedName>
</protein>
<dbReference type="InterPro" id="IPR003593">
    <property type="entry name" value="AAA+_ATPase"/>
</dbReference>
<dbReference type="Proteomes" id="UP000665020">
    <property type="component" value="Chromosome"/>
</dbReference>
<evidence type="ECO:0000313" key="8">
    <source>
        <dbReference type="EMBL" id="QTL99796.1"/>
    </source>
</evidence>
<dbReference type="Pfam" id="PF00989">
    <property type="entry name" value="PAS"/>
    <property type="match status" value="1"/>
</dbReference>
<dbReference type="PANTHER" id="PTHR32071:SF57">
    <property type="entry name" value="C4-DICARBOXYLATE TRANSPORT TRANSCRIPTIONAL REGULATORY PROTEIN DCTD"/>
    <property type="match status" value="1"/>
</dbReference>
<dbReference type="PRINTS" id="PR01590">
    <property type="entry name" value="HTHFIS"/>
</dbReference>
<dbReference type="Pfam" id="PF02954">
    <property type="entry name" value="HTH_8"/>
    <property type="match status" value="1"/>
</dbReference>
<dbReference type="InterPro" id="IPR058031">
    <property type="entry name" value="AAA_lid_NorR"/>
</dbReference>
<keyword evidence="2" id="KW-0067">ATP-binding</keyword>
<dbReference type="AlphaFoldDB" id="A0A8A7KDD3"/>
<organism evidence="8 9">
    <name type="scientific">Iocasia fonsfrigidae</name>
    <dbReference type="NCBI Taxonomy" id="2682810"/>
    <lineage>
        <taxon>Bacteria</taxon>
        <taxon>Bacillati</taxon>
        <taxon>Bacillota</taxon>
        <taxon>Clostridia</taxon>
        <taxon>Halanaerobiales</taxon>
        <taxon>Halanaerobiaceae</taxon>
        <taxon>Iocasia</taxon>
    </lineage>
</organism>
<dbReference type="InterPro" id="IPR002197">
    <property type="entry name" value="HTH_Fis"/>
</dbReference>
<dbReference type="GO" id="GO:0000156">
    <property type="term" value="F:phosphorelay response regulator activity"/>
    <property type="evidence" value="ECO:0007669"/>
    <property type="project" value="InterPro"/>
</dbReference>
<dbReference type="EMBL" id="CP046640">
    <property type="protein sequence ID" value="QTL99796.1"/>
    <property type="molecule type" value="Genomic_DNA"/>
</dbReference>
<dbReference type="InterPro" id="IPR010524">
    <property type="entry name" value="Sig_transdc_resp-reg_PrpR_N"/>
</dbReference>
<dbReference type="PROSITE" id="PS00675">
    <property type="entry name" value="SIGMA54_INTERACT_1"/>
    <property type="match status" value="1"/>
</dbReference>
<dbReference type="SUPFAM" id="SSF159800">
    <property type="entry name" value="PrpR receptor domain-like"/>
    <property type="match status" value="1"/>
</dbReference>
<dbReference type="KEGG" id="ifn:GM661_18460"/>
<dbReference type="PROSITE" id="PS00676">
    <property type="entry name" value="SIGMA54_INTERACT_2"/>
    <property type="match status" value="1"/>
</dbReference>
<dbReference type="Pfam" id="PF25601">
    <property type="entry name" value="AAA_lid_14"/>
    <property type="match status" value="1"/>
</dbReference>
<evidence type="ECO:0000256" key="4">
    <source>
        <dbReference type="ARBA" id="ARBA00023125"/>
    </source>
</evidence>
<keyword evidence="4" id="KW-0238">DNA-binding</keyword>
<dbReference type="InterPro" id="IPR013767">
    <property type="entry name" value="PAS_fold"/>
</dbReference>
<accession>A0A8A7KDD3</accession>
<dbReference type="InterPro" id="IPR027417">
    <property type="entry name" value="P-loop_NTPase"/>
</dbReference>
<dbReference type="SUPFAM" id="SSF52540">
    <property type="entry name" value="P-loop containing nucleoside triphosphate hydrolases"/>
    <property type="match status" value="1"/>
</dbReference>
<evidence type="ECO:0000259" key="7">
    <source>
        <dbReference type="PROSITE" id="PS50112"/>
    </source>
</evidence>
<proteinExistence type="predicted"/>
<evidence type="ECO:0000256" key="1">
    <source>
        <dbReference type="ARBA" id="ARBA00022741"/>
    </source>
</evidence>
<gene>
    <name evidence="8" type="ORF">GM661_18460</name>
</gene>
<dbReference type="InterPro" id="IPR002078">
    <property type="entry name" value="Sigma_54_int"/>
</dbReference>
<dbReference type="InterPro" id="IPR025943">
    <property type="entry name" value="Sigma_54_int_dom_ATP-bd_2"/>
</dbReference>
<dbReference type="PROSITE" id="PS50112">
    <property type="entry name" value="PAS"/>
    <property type="match status" value="1"/>
</dbReference>
<dbReference type="Gene3D" id="3.30.450.20">
    <property type="entry name" value="PAS domain"/>
    <property type="match status" value="1"/>
</dbReference>
<evidence type="ECO:0000256" key="2">
    <source>
        <dbReference type="ARBA" id="ARBA00022840"/>
    </source>
</evidence>
<dbReference type="InterPro" id="IPR009057">
    <property type="entry name" value="Homeodomain-like_sf"/>
</dbReference>
<dbReference type="InterPro" id="IPR025944">
    <property type="entry name" value="Sigma_54_int_dom_CS"/>
</dbReference>
<dbReference type="Gene3D" id="1.10.8.60">
    <property type="match status" value="1"/>
</dbReference>
<dbReference type="InterPro" id="IPR000014">
    <property type="entry name" value="PAS"/>
</dbReference>
<dbReference type="GO" id="GO:0006355">
    <property type="term" value="P:regulation of DNA-templated transcription"/>
    <property type="evidence" value="ECO:0007669"/>
    <property type="project" value="InterPro"/>
</dbReference>
<dbReference type="PROSITE" id="PS50045">
    <property type="entry name" value="SIGMA54_INTERACT_4"/>
    <property type="match status" value="1"/>
</dbReference>
<feature type="domain" description="Sigma-54 factor interaction" evidence="6">
    <location>
        <begin position="383"/>
        <end position="612"/>
    </location>
</feature>
<dbReference type="SMART" id="SM00091">
    <property type="entry name" value="PAS"/>
    <property type="match status" value="1"/>
</dbReference>
<dbReference type="Pfam" id="PF00158">
    <property type="entry name" value="Sigma54_activat"/>
    <property type="match status" value="1"/>
</dbReference>
<dbReference type="SUPFAM" id="SSF46689">
    <property type="entry name" value="Homeodomain-like"/>
    <property type="match status" value="1"/>
</dbReference>
<sequence>MKLLKGRGLLFLGLFLFYSQELSIRVVCIIIGLNQNYRKLTNIIIISHILGEEGLRLKYSIAFISPYKKLADLFAELANEVGKKIEIEIGDLEIGARKALELEAKGCDVVISRGGTSIAIKKEVTDLPVVDVPVSGFDLIRVLYYVRREADKIALVGFEPFTHGIEGLGEIMGINLKVFTLKEEWYEDTAKIKSVLQGVKAEGYNFVVGDNISVRMAKELGLETHLIKSGKESLHRALIEAENIARTRRREMEKTNRIKSIIDSAHEGIISINKDGRIDIFNPRAEILFNKKADKVIGREINDVLPELKLTKMIKMVDKPREEIWTVGKKKIAANVTPIRVAEEHIGVVATCQEVSGVQKMEQKIRKELYLKGYVAENTFDNIIGQTETIKETIIEAQDYARIDSPLLIFGETGTGKELFAQAVHNASFRHNKPFVAFNCAAIPENLLESELFGYVAGAFTGAAKGKAGLFEQAHEGTIFLDEIGEISLDIQVRLLRVLQERKVRRIGDDKITPVDVRIIVATNKDLYQLVEKGDFRKDLFYRINVLNLNIPPLRQRRNDIPLLVDYFIAEFNSRLKRVIKNPGPEIMKILSNYDWPGNVRQLENAVERLVVRAKGKEIPRRLVKETISSLEGSPTKGIKADGKLNGKNKISLSLGKPLSEMEKEIIDQVVRAEGGNKSAAAKRLGIGRTTLWRKLDG</sequence>
<feature type="domain" description="PAS" evidence="7">
    <location>
        <begin position="254"/>
        <end position="307"/>
    </location>
</feature>
<evidence type="ECO:0000256" key="3">
    <source>
        <dbReference type="ARBA" id="ARBA00023015"/>
    </source>
</evidence>
<dbReference type="CDD" id="cd00009">
    <property type="entry name" value="AAA"/>
    <property type="match status" value="1"/>
</dbReference>
<dbReference type="CDD" id="cd00130">
    <property type="entry name" value="PAS"/>
    <property type="match status" value="1"/>
</dbReference>
<dbReference type="PANTHER" id="PTHR32071">
    <property type="entry name" value="TRANSCRIPTIONAL REGULATORY PROTEIN"/>
    <property type="match status" value="1"/>
</dbReference>
<dbReference type="GO" id="GO:0043565">
    <property type="term" value="F:sequence-specific DNA binding"/>
    <property type="evidence" value="ECO:0007669"/>
    <property type="project" value="InterPro"/>
</dbReference>
<dbReference type="PROSITE" id="PS00688">
    <property type="entry name" value="SIGMA54_INTERACT_3"/>
    <property type="match status" value="1"/>
</dbReference>
<dbReference type="SMART" id="SM00382">
    <property type="entry name" value="AAA"/>
    <property type="match status" value="1"/>
</dbReference>
<reference evidence="8" key="1">
    <citation type="submission" date="2019-12" db="EMBL/GenBank/DDBJ databases">
        <authorList>
            <person name="zhang j."/>
            <person name="sun C.M."/>
        </authorList>
    </citation>
    <scope>NUCLEOTIDE SEQUENCE</scope>
    <source>
        <strain evidence="8">NS-1</strain>
    </source>
</reference>
<name>A0A8A7KDD3_9FIRM</name>
<dbReference type="Pfam" id="PF06506">
    <property type="entry name" value="PrpR_N"/>
    <property type="match status" value="1"/>
</dbReference>
<evidence type="ECO:0000259" key="6">
    <source>
        <dbReference type="PROSITE" id="PS50045"/>
    </source>
</evidence>
<dbReference type="Gene3D" id="3.40.50.2300">
    <property type="match status" value="1"/>
</dbReference>
<dbReference type="InterPro" id="IPR035965">
    <property type="entry name" value="PAS-like_dom_sf"/>
</dbReference>
<dbReference type="SUPFAM" id="SSF55785">
    <property type="entry name" value="PYP-like sensor domain (PAS domain)"/>
    <property type="match status" value="1"/>
</dbReference>
<dbReference type="FunFam" id="3.40.50.300:FF:000006">
    <property type="entry name" value="DNA-binding transcriptional regulator NtrC"/>
    <property type="match status" value="1"/>
</dbReference>
<keyword evidence="1" id="KW-0547">Nucleotide-binding</keyword>
<dbReference type="GO" id="GO:0005524">
    <property type="term" value="F:ATP binding"/>
    <property type="evidence" value="ECO:0007669"/>
    <property type="project" value="UniProtKB-KW"/>
</dbReference>
<evidence type="ECO:0000256" key="5">
    <source>
        <dbReference type="ARBA" id="ARBA00023163"/>
    </source>
</evidence>
<dbReference type="Gene3D" id="3.40.50.10660">
    <property type="entry name" value="PrpR receptor domain-like"/>
    <property type="match status" value="1"/>
</dbReference>
<keyword evidence="3" id="KW-0805">Transcription regulation</keyword>
<dbReference type="InterPro" id="IPR025662">
    <property type="entry name" value="Sigma_54_int_dom_ATP-bd_1"/>
</dbReference>
<dbReference type="Gene3D" id="1.10.10.60">
    <property type="entry name" value="Homeodomain-like"/>
    <property type="match status" value="1"/>
</dbReference>
<keyword evidence="5" id="KW-0804">Transcription</keyword>
<evidence type="ECO:0000313" key="9">
    <source>
        <dbReference type="Proteomes" id="UP000665020"/>
    </source>
</evidence>
<dbReference type="Gene3D" id="3.40.50.300">
    <property type="entry name" value="P-loop containing nucleotide triphosphate hydrolases"/>
    <property type="match status" value="1"/>
</dbReference>